<gene>
    <name evidence="2" type="ORF">KFK09_022558</name>
</gene>
<dbReference type="AlphaFoldDB" id="A0A8T3AI61"/>
<comment type="caution">
    <text evidence="2">The sequence shown here is derived from an EMBL/GenBank/DDBJ whole genome shotgun (WGS) entry which is preliminary data.</text>
</comment>
<name>A0A8T3AI61_DENNO</name>
<evidence type="ECO:0000256" key="1">
    <source>
        <dbReference type="SAM" id="Phobius"/>
    </source>
</evidence>
<keyword evidence="1" id="KW-0812">Transmembrane</keyword>
<feature type="transmembrane region" description="Helical" evidence="1">
    <location>
        <begin position="20"/>
        <end position="43"/>
    </location>
</feature>
<keyword evidence="3" id="KW-1185">Reference proteome</keyword>
<protein>
    <submittedName>
        <fullName evidence="2">Uncharacterized protein</fullName>
    </submittedName>
</protein>
<proteinExistence type="predicted"/>
<sequence>MSSFARLEHRTCEDPTVVAIISFLLASVSGGALFLEMEVNFHAGLMKLGMRSDVLFMCSNCKKLFFGAIVYMKLHAIYLIECLKDVLYPE</sequence>
<keyword evidence="1" id="KW-0472">Membrane</keyword>
<evidence type="ECO:0000313" key="2">
    <source>
        <dbReference type="EMBL" id="KAI0496246.1"/>
    </source>
</evidence>
<keyword evidence="1" id="KW-1133">Transmembrane helix</keyword>
<dbReference type="EMBL" id="JAGYWB010000016">
    <property type="protein sequence ID" value="KAI0496246.1"/>
    <property type="molecule type" value="Genomic_DNA"/>
</dbReference>
<accession>A0A8T3AI61</accession>
<evidence type="ECO:0000313" key="3">
    <source>
        <dbReference type="Proteomes" id="UP000829196"/>
    </source>
</evidence>
<dbReference type="Proteomes" id="UP000829196">
    <property type="component" value="Unassembled WGS sequence"/>
</dbReference>
<reference evidence="2" key="1">
    <citation type="journal article" date="2022" name="Front. Genet.">
        <title>Chromosome-Scale Assembly of the Dendrobium nobile Genome Provides Insights Into the Molecular Mechanism of the Biosynthesis of the Medicinal Active Ingredient of Dendrobium.</title>
        <authorList>
            <person name="Xu Q."/>
            <person name="Niu S.-C."/>
            <person name="Li K.-L."/>
            <person name="Zheng P.-J."/>
            <person name="Zhang X.-J."/>
            <person name="Jia Y."/>
            <person name="Liu Y."/>
            <person name="Niu Y.-X."/>
            <person name="Yu L.-H."/>
            <person name="Chen D.-F."/>
            <person name="Zhang G.-Q."/>
        </authorList>
    </citation>
    <scope>NUCLEOTIDE SEQUENCE</scope>
    <source>
        <tissue evidence="2">Leaf</tissue>
    </source>
</reference>
<organism evidence="2 3">
    <name type="scientific">Dendrobium nobile</name>
    <name type="common">Orchid</name>
    <dbReference type="NCBI Taxonomy" id="94219"/>
    <lineage>
        <taxon>Eukaryota</taxon>
        <taxon>Viridiplantae</taxon>
        <taxon>Streptophyta</taxon>
        <taxon>Embryophyta</taxon>
        <taxon>Tracheophyta</taxon>
        <taxon>Spermatophyta</taxon>
        <taxon>Magnoliopsida</taxon>
        <taxon>Liliopsida</taxon>
        <taxon>Asparagales</taxon>
        <taxon>Orchidaceae</taxon>
        <taxon>Epidendroideae</taxon>
        <taxon>Malaxideae</taxon>
        <taxon>Dendrobiinae</taxon>
        <taxon>Dendrobium</taxon>
    </lineage>
</organism>